<dbReference type="EMBL" id="CAJOBC010000922">
    <property type="protein sequence ID" value="CAF3639088.1"/>
    <property type="molecule type" value="Genomic_DNA"/>
</dbReference>
<proteinExistence type="predicted"/>
<keyword evidence="3" id="KW-1185">Reference proteome</keyword>
<evidence type="ECO:0000313" key="3">
    <source>
        <dbReference type="Proteomes" id="UP000663829"/>
    </source>
</evidence>
<reference evidence="1" key="1">
    <citation type="submission" date="2021-02" db="EMBL/GenBank/DDBJ databases">
        <authorList>
            <person name="Nowell W R."/>
        </authorList>
    </citation>
    <scope>NUCLEOTIDE SEQUENCE</scope>
</reference>
<protein>
    <submittedName>
        <fullName evidence="1">Uncharacterized protein</fullName>
    </submittedName>
</protein>
<accession>A0A813WCM2</accession>
<name>A0A813WCM2_9BILA</name>
<dbReference type="Proteomes" id="UP000681722">
    <property type="component" value="Unassembled WGS sequence"/>
</dbReference>
<dbReference type="EMBL" id="CAJNOQ010000922">
    <property type="protein sequence ID" value="CAF0851475.1"/>
    <property type="molecule type" value="Genomic_DNA"/>
</dbReference>
<organism evidence="1 3">
    <name type="scientific">Didymodactylos carnosus</name>
    <dbReference type="NCBI Taxonomy" id="1234261"/>
    <lineage>
        <taxon>Eukaryota</taxon>
        <taxon>Metazoa</taxon>
        <taxon>Spiralia</taxon>
        <taxon>Gnathifera</taxon>
        <taxon>Rotifera</taxon>
        <taxon>Eurotatoria</taxon>
        <taxon>Bdelloidea</taxon>
        <taxon>Philodinida</taxon>
        <taxon>Philodinidae</taxon>
        <taxon>Didymodactylos</taxon>
    </lineage>
</organism>
<dbReference type="Proteomes" id="UP000663829">
    <property type="component" value="Unassembled WGS sequence"/>
</dbReference>
<evidence type="ECO:0000313" key="1">
    <source>
        <dbReference type="EMBL" id="CAF0851475.1"/>
    </source>
</evidence>
<sequence>MVLWYGFFAIETAQTNRCDQSQHNHKCLTNDNIRNKNNISESTMSSRNSWIYTEDLKKRFELRYFTLDDLKSTSNYQYVIVPIYCEKSSTKSKLSTTTTGENSWIYTKSFREYLFGKQHLFNSRSSLLSLIGTNHSTIDHYRTNHAYTDDTDDSYLTKVKQNSSSLVRMSKSNLFCRKMKKLIMQSKTLTANLVEEEDEDKANTDTVAFPLIKDSSLPATMSHSPLLTPKQSTKLTRLSKLFFKSTLFKENQDD</sequence>
<gene>
    <name evidence="1" type="ORF">GPM918_LOCUS6095</name>
    <name evidence="2" type="ORF">SRO942_LOCUS6095</name>
</gene>
<comment type="caution">
    <text evidence="1">The sequence shown here is derived from an EMBL/GenBank/DDBJ whole genome shotgun (WGS) entry which is preliminary data.</text>
</comment>
<dbReference type="OrthoDB" id="10060793at2759"/>
<evidence type="ECO:0000313" key="2">
    <source>
        <dbReference type="EMBL" id="CAF3639088.1"/>
    </source>
</evidence>
<dbReference type="AlphaFoldDB" id="A0A813WCM2"/>